<accession>A0A316YJ02</accession>
<evidence type="ECO:0000313" key="6">
    <source>
        <dbReference type="Proteomes" id="UP000245768"/>
    </source>
</evidence>
<name>A0A316YJ02_9BASI</name>
<keyword evidence="6" id="KW-1185">Reference proteome</keyword>
<feature type="coiled-coil region" evidence="2">
    <location>
        <begin position="101"/>
        <end position="159"/>
    </location>
</feature>
<keyword evidence="1 2" id="KW-0175">Coiled coil</keyword>
<dbReference type="AlphaFoldDB" id="A0A316YJ02"/>
<dbReference type="EMBL" id="KZ819637">
    <property type="protein sequence ID" value="PWN89172.1"/>
    <property type="molecule type" value="Genomic_DNA"/>
</dbReference>
<dbReference type="OrthoDB" id="1748564at2759"/>
<feature type="region of interest" description="Disordered" evidence="3">
    <location>
        <begin position="983"/>
        <end position="1016"/>
    </location>
</feature>
<feature type="compositionally biased region" description="Polar residues" evidence="3">
    <location>
        <begin position="546"/>
        <end position="562"/>
    </location>
</feature>
<feature type="region of interest" description="Disordered" evidence="3">
    <location>
        <begin position="337"/>
        <end position="401"/>
    </location>
</feature>
<dbReference type="GO" id="GO:0051286">
    <property type="term" value="C:cell tip"/>
    <property type="evidence" value="ECO:0007669"/>
    <property type="project" value="TreeGrafter"/>
</dbReference>
<dbReference type="CDD" id="cd21044">
    <property type="entry name" value="Rab11BD_RAB3IP_like"/>
    <property type="match status" value="1"/>
</dbReference>
<feature type="region of interest" description="Disordered" evidence="3">
    <location>
        <begin position="679"/>
        <end position="949"/>
    </location>
</feature>
<feature type="compositionally biased region" description="Pro residues" evidence="3">
    <location>
        <begin position="891"/>
        <end position="907"/>
    </location>
</feature>
<feature type="region of interest" description="Disordered" evidence="3">
    <location>
        <begin position="244"/>
        <end position="285"/>
    </location>
</feature>
<dbReference type="Pfam" id="PF06428">
    <property type="entry name" value="Sec2p"/>
    <property type="match status" value="1"/>
</dbReference>
<dbReference type="RefSeq" id="XP_025376370.1">
    <property type="nucleotide sequence ID" value="XM_025523274.1"/>
</dbReference>
<dbReference type="Gene3D" id="6.10.140.910">
    <property type="match status" value="1"/>
</dbReference>
<reference evidence="5 6" key="1">
    <citation type="journal article" date="2018" name="Mol. Biol. Evol.">
        <title>Broad Genomic Sampling Reveals a Smut Pathogenic Ancestry of the Fungal Clade Ustilaginomycotina.</title>
        <authorList>
            <person name="Kijpornyongpan T."/>
            <person name="Mondo S.J."/>
            <person name="Barry K."/>
            <person name="Sandor L."/>
            <person name="Lee J."/>
            <person name="Lipzen A."/>
            <person name="Pangilinan J."/>
            <person name="LaButti K."/>
            <person name="Hainaut M."/>
            <person name="Henrissat B."/>
            <person name="Grigoriev I.V."/>
            <person name="Spatafora J.W."/>
            <person name="Aime M.C."/>
        </authorList>
    </citation>
    <scope>NUCLEOTIDE SEQUENCE [LARGE SCALE GENOMIC DNA]</scope>
    <source>
        <strain evidence="5 6">MCA 4198</strain>
    </source>
</reference>
<feature type="compositionally biased region" description="Basic and acidic residues" evidence="3">
    <location>
        <begin position="244"/>
        <end position="255"/>
    </location>
</feature>
<evidence type="ECO:0000313" key="5">
    <source>
        <dbReference type="EMBL" id="PWN89172.1"/>
    </source>
</evidence>
<dbReference type="GeneID" id="37045190"/>
<organism evidence="5 6">
    <name type="scientific">Acaromyces ingoldii</name>
    <dbReference type="NCBI Taxonomy" id="215250"/>
    <lineage>
        <taxon>Eukaryota</taxon>
        <taxon>Fungi</taxon>
        <taxon>Dikarya</taxon>
        <taxon>Basidiomycota</taxon>
        <taxon>Ustilaginomycotina</taxon>
        <taxon>Exobasidiomycetes</taxon>
        <taxon>Exobasidiales</taxon>
        <taxon>Cryptobasidiaceae</taxon>
        <taxon>Acaromyces</taxon>
    </lineage>
</organism>
<feature type="compositionally biased region" description="Acidic residues" evidence="3">
    <location>
        <begin position="712"/>
        <end position="729"/>
    </location>
</feature>
<dbReference type="GO" id="GO:0005085">
    <property type="term" value="F:guanyl-nucleotide exchange factor activity"/>
    <property type="evidence" value="ECO:0007669"/>
    <property type="project" value="InterPro"/>
</dbReference>
<dbReference type="InParanoid" id="A0A316YJ02"/>
<evidence type="ECO:0000259" key="4">
    <source>
        <dbReference type="Pfam" id="PF06428"/>
    </source>
</evidence>
<feature type="compositionally biased region" description="Basic and acidic residues" evidence="3">
    <location>
        <begin position="15"/>
        <end position="26"/>
    </location>
</feature>
<dbReference type="GO" id="GO:0070319">
    <property type="term" value="C:Golgi to plasma membrane transport vesicle"/>
    <property type="evidence" value="ECO:0007669"/>
    <property type="project" value="TreeGrafter"/>
</dbReference>
<proteinExistence type="predicted"/>
<dbReference type="Proteomes" id="UP000245768">
    <property type="component" value="Unassembled WGS sequence"/>
</dbReference>
<feature type="compositionally biased region" description="Basic and acidic residues" evidence="3">
    <location>
        <begin position="679"/>
        <end position="711"/>
    </location>
</feature>
<dbReference type="InterPro" id="IPR009449">
    <property type="entry name" value="Sec2_N"/>
</dbReference>
<feature type="region of interest" description="Disordered" evidence="3">
    <location>
        <begin position="1"/>
        <end position="60"/>
    </location>
</feature>
<gene>
    <name evidence="5" type="ORF">FA10DRAFT_275575</name>
</gene>
<feature type="compositionally biased region" description="Basic and acidic residues" evidence="3">
    <location>
        <begin position="863"/>
        <end position="874"/>
    </location>
</feature>
<feature type="compositionally biased region" description="Basic and acidic residues" evidence="3">
    <location>
        <begin position="983"/>
        <end position="1003"/>
    </location>
</feature>
<feature type="compositionally biased region" description="Basic and acidic residues" evidence="3">
    <location>
        <begin position="818"/>
        <end position="841"/>
    </location>
</feature>
<feature type="compositionally biased region" description="Polar residues" evidence="3">
    <location>
        <begin position="912"/>
        <end position="924"/>
    </location>
</feature>
<dbReference type="SUPFAM" id="SSF144284">
    <property type="entry name" value="Sec2 N-terminal region"/>
    <property type="match status" value="1"/>
</dbReference>
<evidence type="ECO:0000256" key="1">
    <source>
        <dbReference type="ARBA" id="ARBA00023054"/>
    </source>
</evidence>
<evidence type="ECO:0000256" key="3">
    <source>
        <dbReference type="SAM" id="MobiDB-lite"/>
    </source>
</evidence>
<dbReference type="STRING" id="215250.A0A316YJ02"/>
<feature type="compositionally biased region" description="Basic and acidic residues" evidence="3">
    <location>
        <begin position="750"/>
        <end position="775"/>
    </location>
</feature>
<dbReference type="GO" id="GO:0006887">
    <property type="term" value="P:exocytosis"/>
    <property type="evidence" value="ECO:0007669"/>
    <property type="project" value="TreeGrafter"/>
</dbReference>
<dbReference type="PANTHER" id="PTHR14430">
    <property type="entry name" value="RABIN3-RELATED"/>
    <property type="match status" value="1"/>
</dbReference>
<dbReference type="PANTHER" id="PTHR14430:SF0">
    <property type="entry name" value="SEC2P DOMAIN-CONTAINING PROTEIN"/>
    <property type="match status" value="1"/>
</dbReference>
<feature type="compositionally biased region" description="Low complexity" evidence="3">
    <location>
        <begin position="575"/>
        <end position="586"/>
    </location>
</feature>
<feature type="compositionally biased region" description="Low complexity" evidence="3">
    <location>
        <begin position="518"/>
        <end position="541"/>
    </location>
</feature>
<feature type="compositionally biased region" description="Polar residues" evidence="3">
    <location>
        <begin position="337"/>
        <end position="355"/>
    </location>
</feature>
<feature type="region of interest" description="Disordered" evidence="3">
    <location>
        <begin position="505"/>
        <end position="605"/>
    </location>
</feature>
<protein>
    <recommendedName>
        <fullName evidence="4">GDP/GTP exchange factor Sec2 N-terminal domain-containing protein</fullName>
    </recommendedName>
</protein>
<dbReference type="InterPro" id="IPR040351">
    <property type="entry name" value="RAB3IL/RAB3IP/Sec2"/>
</dbReference>
<feature type="compositionally biased region" description="Polar residues" evidence="3">
    <location>
        <begin position="781"/>
        <end position="790"/>
    </location>
</feature>
<sequence>MSNKKAATPPDGDEELRTSDLKRLDPDSILADEADPDALLGNESDSETGESRRASRNFDAATENIDLNGDGGHAVGLANATAAHTAAVEAGPTPTQMTFSKKETAMTEAELKAQLSDLQNQVTGLNNKLDEVSESQNHIAAYTTKISELEKEREEHLAALNTGLLVEKEHVSQEMQRMMDRVIEETTQRGKAISDKEKIEAELDELSSKRLSRARAEEKSRQMEERLKDTEEIMEHQQKRLAELQTEVERRRADDTNESSGAGAPQEITKSDHASGTGLIQLPPLSSSSRLLPLLEQELMLDIVPYIELRAFLNHLRRLRQQLAPFYTYPLPGVNSSVHGRSHSNSPMPSRTSTPGPAPEGGKQVIYPGMNPAYGVTANGESSPRQGVSRHKDYPSLPSNCEQLRSVEEDSDPCLRLDFAPGLNWLSRRQMHSALLDGGLVIEPISGGGTKIDEQELRTRYSSMPPAACAMCGKAGESVPTSTTSNWINAANSAASSLQAAVASSGGLVSPGSMSGQTTPSASSIAASSSTNATSANLTTPGTPDPSKSMQKQRSGLFSSLRHSMGGSPRPSLGASNTTASTNTSTGVFLSADDASSSEHDGASGAQGLVEEDLFSPHFQPLVVPTHIFRITETSSTRYLLCPQHCLRRLRAACAFWGYVRNLERAVVLEGKLAWDDMRRDQAREEEERKTSKGDETPRATITEEKEREVEEANEDNEEKEKEEEEKEEEKEKEMGTRTQLEEGDGVDASEARDGETGEKESEEKGPESSADKNSDSNSNPAQSTTTAISVSDEDEDEGGFADAISSHSSPVITKTLEMQKENTDVTELAKDEKGETKGNEETETEEEEKEAKISEEAAGTSKDPEAKGQEAGEKSQLPPLPARRSNNRSPAPPALPPRTKRPPPVLPARSSDVSPTPSASLAKQIQRPPPRKTLPLNGGKGGEEGKENRWTWEEKVWCEVTRLKAEMWLARIGVTETETKAERLAVEAPRDPDQETKPEKETGSVGGEGDAKENE</sequence>
<evidence type="ECO:0000256" key="2">
    <source>
        <dbReference type="SAM" id="Coils"/>
    </source>
</evidence>
<feature type="domain" description="GDP/GTP exchange factor Sec2 N-terminal" evidence="4">
    <location>
        <begin position="130"/>
        <end position="247"/>
    </location>
</feature>